<dbReference type="InterPro" id="IPR036116">
    <property type="entry name" value="FN3_sf"/>
</dbReference>
<dbReference type="RefSeq" id="WP_343883946.1">
    <property type="nucleotide sequence ID" value="NZ_BAAAFO010000007.1"/>
</dbReference>
<gene>
    <name evidence="4" type="ORF">GCM10009126_32930</name>
</gene>
<dbReference type="PANTHER" id="PTHR47135">
    <property type="entry name" value="FIBRONECTIN TYPE III DOMAIN-CONTAINING PROTEIN 7"/>
    <property type="match status" value="1"/>
</dbReference>
<accession>A0ABN0UXZ6</accession>
<dbReference type="Gene3D" id="2.180.10.10">
    <property type="entry name" value="RHS repeat-associated core"/>
    <property type="match status" value="2"/>
</dbReference>
<dbReference type="PANTHER" id="PTHR47135:SF1">
    <property type="entry name" value="FIBRONECTIN TYPE III DOMAIN-CONTAINING PROTEIN 7"/>
    <property type="match status" value="1"/>
</dbReference>
<organism evidence="4 5">
    <name type="scientific">Rhodanobacter caeni</name>
    <dbReference type="NCBI Taxonomy" id="657654"/>
    <lineage>
        <taxon>Bacteria</taxon>
        <taxon>Pseudomonadati</taxon>
        <taxon>Pseudomonadota</taxon>
        <taxon>Gammaproteobacteria</taxon>
        <taxon>Lysobacterales</taxon>
        <taxon>Rhodanobacteraceae</taxon>
        <taxon>Rhodanobacter</taxon>
    </lineage>
</organism>
<evidence type="ECO:0000313" key="5">
    <source>
        <dbReference type="Proteomes" id="UP001500657"/>
    </source>
</evidence>
<feature type="domain" description="Fibronectin type-III" evidence="3">
    <location>
        <begin position="1777"/>
        <end position="1868"/>
    </location>
</feature>
<dbReference type="InterPro" id="IPR013783">
    <property type="entry name" value="Ig-like_fold"/>
</dbReference>
<dbReference type="NCBIfam" id="TIGR01643">
    <property type="entry name" value="YD_repeat_2x"/>
    <property type="match status" value="1"/>
</dbReference>
<feature type="chain" id="PRO_5047158857" description="Fibronectin type-III domain-containing protein" evidence="2">
    <location>
        <begin position="28"/>
        <end position="1976"/>
    </location>
</feature>
<evidence type="ECO:0000313" key="4">
    <source>
        <dbReference type="EMBL" id="GAA0264612.1"/>
    </source>
</evidence>
<evidence type="ECO:0000259" key="3">
    <source>
        <dbReference type="PROSITE" id="PS50853"/>
    </source>
</evidence>
<dbReference type="Proteomes" id="UP001500657">
    <property type="component" value="Unassembled WGS sequence"/>
</dbReference>
<feature type="signal peptide" evidence="2">
    <location>
        <begin position="1"/>
        <end position="27"/>
    </location>
</feature>
<dbReference type="InterPro" id="IPR003961">
    <property type="entry name" value="FN3_dom"/>
</dbReference>
<reference evidence="4 5" key="1">
    <citation type="journal article" date="2019" name="Int. J. Syst. Evol. Microbiol.">
        <title>The Global Catalogue of Microorganisms (GCM) 10K type strain sequencing project: providing services to taxonomists for standard genome sequencing and annotation.</title>
        <authorList>
            <consortium name="The Broad Institute Genomics Platform"/>
            <consortium name="The Broad Institute Genome Sequencing Center for Infectious Disease"/>
            <person name="Wu L."/>
            <person name="Ma J."/>
        </authorList>
    </citation>
    <scope>NUCLEOTIDE SEQUENCE [LARGE SCALE GENOMIC DNA]</scope>
    <source>
        <strain evidence="4 5">JCM 16242</strain>
    </source>
</reference>
<keyword evidence="5" id="KW-1185">Reference proteome</keyword>
<dbReference type="Pfam" id="PF25023">
    <property type="entry name" value="TEN_YD-shell"/>
    <property type="match status" value="1"/>
</dbReference>
<evidence type="ECO:0000256" key="2">
    <source>
        <dbReference type="SAM" id="SignalP"/>
    </source>
</evidence>
<feature type="domain" description="Fibronectin type-III" evidence="3">
    <location>
        <begin position="1424"/>
        <end position="1511"/>
    </location>
</feature>
<proteinExistence type="predicted"/>
<protein>
    <recommendedName>
        <fullName evidence="3">Fibronectin type-III domain-containing protein</fullName>
    </recommendedName>
</protein>
<dbReference type="Gene3D" id="2.60.40.10">
    <property type="entry name" value="Immunoglobulins"/>
    <property type="match status" value="6"/>
</dbReference>
<dbReference type="PROSITE" id="PS50853">
    <property type="entry name" value="FN3"/>
    <property type="match status" value="3"/>
</dbReference>
<dbReference type="InterPro" id="IPR031325">
    <property type="entry name" value="RHS_repeat"/>
</dbReference>
<sequence>MFKPEGRLARLCLLACMAASVSNTLHAQAAVTPEDEYKKLIRVNEEVQPLGATPFGENVSLYNGSLSFEQTDISLPGDGPTLQLSRSYHLREGKESESIDGAFSDWEIEIPRITTITAYQGNVSGWITSRASSSARCSLFGAPPTVHQTGSVDWEPATWWTGYQLLIPGSGSQDLLSRASENTLSPNMSGKTFPIVTKQNWMIGCGVLTDNETDGGEGFLAIAPDGTKYTFNHLVYRWAPNMTRAAGSGPLSLQSVSVQMLPPGEDFLRRREASMLVTKVEDRFGNTLTYSYDGANLSQIKASDGRLLTLSYVPGTSRISTATLQSSGASRVWSYQYGTDVYHVLNKVTLPDNTSWSFDMADFLASDMDPAGGTCSTPARLSTQTWTGSITHPSGLVGTFQVKGMIHGRSYVPRSCHGTGYDTPGSTAAIPRFYYQLTLLQKTFSGAGVPAETWHYNYSPANESWLQDCATSCVSTIWTDVVNPLGQATRYTFSNRFDATEGQLLSTDFYSGGVGTTLLRSEDNSYATIPPVTEAWPWPWPSRYGGVLQSRMNRAQVEVSAPQTARMISQDGDTYTWQAEAFNAYGQVTRTKRFNSIAGQSAMEEQTGYLNDPAHWVLGLPTTVTNLATGEVESENVYSAAPSNPVLQSRSRFGQRLMSYTFNAQGQLASFTDGNSHTTSLGNYKRGIPQTISYPDGTSQSLTVDDFGQIGAIKDQAGNTTTYSYDGVGRITRITYPAGDEVAWLPKTFTYNLITGAERGLPANHWRRIVSTGSAKVVTYFDAMLRPVLSDRYVDGASGSNTTTLTNYDAKGQQTFASYPDARLLSFTTAPAAAAILGSTSTYDALGRMTRTQQDSELGVLTSTTAYLSGARRQQTDPRGKVTTTSYQVFDQPAYDAVVKVVAPAAITQTIVRDVYGNPLSIVQFGPGTNPETKTLTYDSHHRLCRTSEPESGNQFMGYDDANNLAWSVAESTLADDGDCHPELAQSADAITRKYDPMNRVQKILAPAFTQSTQYHYTPLGQPDHVISGISTWSAAYNRRGMLTGESLQVNSQNVWGIGYAHDAYGSVSLVHYPDGENVSYAPDALGRPTQVGNYASGIGYFPNGQVSGFIYGNGVAYAVEQNQRQLLKNFSYGTGATVHLSEDLQYDANGNITNVCDLTNPNLACGLGEGLRTKAFTYDDLNRLSTAKATSLWGSEAYTYDALNNLRSRTSGGQTYTYNYDPSNKLVSITNGSSTVDSFRYDNRGNVIEKNAVALTFDQKNQLTRIQGYDDYAYDASGRRVVKIPVGGDSTYYFYNHAGQLMYQYEPATSKATDFIYLGNKMIARKSLRLVVPDAPASISVPGNSSGSYTVSWSDSANAANYVLEQSLNGAAWTSIYSGSDLSKVMHQTVNGTYTYRVKGCNVIGCSDYSTSTPVVVTLPPKAAPNVSAPATNSTGAYTVSWTEVAEAASYVLEEQSNGGSWITQQNTSATSATFTDKPNGSYGYRVRASNAGGSGPSSAIKVVEVTRIPAAPPAPHITISGPEWKPVFTLTWSAMQWATRYEAEETDSNGANAFYNGPATSASILVLDEGAVSFRVRACSAAGCSAWSASTAHGGSAPTGVPTLSAPANSSTGGYTVSWTSVSTATRYTLQEQVNGGSWTSIQNSTARSMAFSGKANASYGYRAMACNANGCGQWSAIRTVVVGLIPAAPPAPHVSVSGPEWKPVFALTWSAMQWATRYEAAETDSSGVNTFYNGPATSASILVLDEGAVSFKVRACSAAGCSAWSASTGHGGSAPTGISTLSVPTTSNTGSYTVSWTAVSTATRYTLQEQVNGGSWTSVQNSTARSMAFSGKPTANYGYRVVACNANGCGQWSAAKTIAVGVIPAAPATPSVRASGPTNKPVVTVSWGAVAGATSYVVEETEPGSSVGDTFYSGPNTSASSLIFATGTVKFRVKACNATGCSGWSGYGSVTLHSELGLMSQPAESGTVQGAIQ</sequence>
<dbReference type="SMART" id="SM00060">
    <property type="entry name" value="FN3"/>
    <property type="match status" value="7"/>
</dbReference>
<feature type="domain" description="Fibronectin type-III" evidence="3">
    <location>
        <begin position="1336"/>
        <end position="1422"/>
    </location>
</feature>
<comment type="caution">
    <text evidence="4">The sequence shown here is derived from an EMBL/GenBank/DDBJ whole genome shotgun (WGS) entry which is preliminary data.</text>
</comment>
<dbReference type="CDD" id="cd00063">
    <property type="entry name" value="FN3"/>
    <property type="match status" value="3"/>
</dbReference>
<dbReference type="InterPro" id="IPR006530">
    <property type="entry name" value="YD"/>
</dbReference>
<dbReference type="Pfam" id="PF05593">
    <property type="entry name" value="RHS_repeat"/>
    <property type="match status" value="1"/>
</dbReference>
<keyword evidence="1" id="KW-0677">Repeat</keyword>
<dbReference type="EMBL" id="BAAAFO010000007">
    <property type="protein sequence ID" value="GAA0264612.1"/>
    <property type="molecule type" value="Genomic_DNA"/>
</dbReference>
<name>A0ABN0UXZ6_9GAMM</name>
<keyword evidence="2" id="KW-0732">Signal</keyword>
<dbReference type="SUPFAM" id="SSF49265">
    <property type="entry name" value="Fibronectin type III"/>
    <property type="match status" value="4"/>
</dbReference>
<evidence type="ECO:0000256" key="1">
    <source>
        <dbReference type="ARBA" id="ARBA00022737"/>
    </source>
</evidence>
<dbReference type="InterPro" id="IPR056823">
    <property type="entry name" value="TEN-like_YD-shell"/>
</dbReference>